<accession>A0A1G8AB89</accession>
<dbReference type="EMBL" id="FNCS01000028">
    <property type="protein sequence ID" value="SDH18123.1"/>
    <property type="molecule type" value="Genomic_DNA"/>
</dbReference>
<dbReference type="Gene3D" id="3.40.190.10">
    <property type="entry name" value="Periplasmic binding protein-like II"/>
    <property type="match status" value="1"/>
</dbReference>
<dbReference type="Pfam" id="PF03401">
    <property type="entry name" value="TctC"/>
    <property type="match status" value="1"/>
</dbReference>
<keyword evidence="2" id="KW-0732">Signal</keyword>
<dbReference type="PANTHER" id="PTHR42928:SF5">
    <property type="entry name" value="BLR1237 PROTEIN"/>
    <property type="match status" value="1"/>
</dbReference>
<feature type="signal peptide" evidence="2">
    <location>
        <begin position="1"/>
        <end position="27"/>
    </location>
</feature>
<evidence type="ECO:0000313" key="4">
    <source>
        <dbReference type="Proteomes" id="UP000199495"/>
    </source>
</evidence>
<organism evidence="3 4">
    <name type="scientific">Pelagibacterium luteolum</name>
    <dbReference type="NCBI Taxonomy" id="440168"/>
    <lineage>
        <taxon>Bacteria</taxon>
        <taxon>Pseudomonadati</taxon>
        <taxon>Pseudomonadota</taxon>
        <taxon>Alphaproteobacteria</taxon>
        <taxon>Hyphomicrobiales</taxon>
        <taxon>Devosiaceae</taxon>
        <taxon>Pelagibacterium</taxon>
    </lineage>
</organism>
<evidence type="ECO:0000256" key="2">
    <source>
        <dbReference type="SAM" id="SignalP"/>
    </source>
</evidence>
<comment type="similarity">
    <text evidence="1">Belongs to the UPF0065 (bug) family.</text>
</comment>
<dbReference type="Gene3D" id="3.40.190.150">
    <property type="entry name" value="Bordetella uptake gene, domain 1"/>
    <property type="match status" value="1"/>
</dbReference>
<dbReference type="Proteomes" id="UP000199495">
    <property type="component" value="Unassembled WGS sequence"/>
</dbReference>
<dbReference type="AlphaFoldDB" id="A0A1G8AB89"/>
<feature type="chain" id="PRO_5011689740" evidence="2">
    <location>
        <begin position="28"/>
        <end position="326"/>
    </location>
</feature>
<keyword evidence="4" id="KW-1185">Reference proteome</keyword>
<dbReference type="RefSeq" id="WP_090600026.1">
    <property type="nucleotide sequence ID" value="NZ_FNCS01000028.1"/>
</dbReference>
<dbReference type="InterPro" id="IPR005064">
    <property type="entry name" value="BUG"/>
</dbReference>
<dbReference type="OrthoDB" id="7375033at2"/>
<keyword evidence="3" id="KW-0675">Receptor</keyword>
<dbReference type="PIRSF" id="PIRSF017082">
    <property type="entry name" value="YflP"/>
    <property type="match status" value="1"/>
</dbReference>
<proteinExistence type="inferred from homology"/>
<dbReference type="PANTHER" id="PTHR42928">
    <property type="entry name" value="TRICARBOXYLATE-BINDING PROTEIN"/>
    <property type="match status" value="1"/>
</dbReference>
<reference evidence="3 4" key="1">
    <citation type="submission" date="2016-10" db="EMBL/GenBank/DDBJ databases">
        <authorList>
            <person name="de Groot N.N."/>
        </authorList>
    </citation>
    <scope>NUCLEOTIDE SEQUENCE [LARGE SCALE GENOMIC DNA]</scope>
    <source>
        <strain evidence="3 4">CGMCC 1.10267</strain>
    </source>
</reference>
<gene>
    <name evidence="3" type="ORF">SAMN04487974_1287</name>
</gene>
<dbReference type="CDD" id="cd07012">
    <property type="entry name" value="PBP2_Bug_TTT"/>
    <property type="match status" value="1"/>
</dbReference>
<evidence type="ECO:0000256" key="1">
    <source>
        <dbReference type="ARBA" id="ARBA00006987"/>
    </source>
</evidence>
<dbReference type="SUPFAM" id="SSF53850">
    <property type="entry name" value="Periplasmic binding protein-like II"/>
    <property type="match status" value="1"/>
</dbReference>
<protein>
    <submittedName>
        <fullName evidence="3">Tripartite-type tricarboxylate transporter, receptor component TctC</fullName>
    </submittedName>
</protein>
<dbReference type="STRING" id="440168.SAMN04487974_1287"/>
<name>A0A1G8AB89_9HYPH</name>
<sequence length="326" mass="34085">MPVSTSILPVAMLALATISALATPAFAEWPLDKPVKIIVPATPGGMVDIPSRLAAEALARQTGGNFILEHRPGAGGTIGTQALLSEPTNGYSILLISSAAAIAPTLYPDTIGDPREDLVPISLALEIPIAIMVPTDSPIDSLETMIDMAEQVPGGLAYASGGTGSGNHLTSELLQRETGIEMVHIPYGGVSAASTGMLSRETDLAFTSYAAAKALADSGQARIIAITGESRLEIDPDIPTASETVPGFVSINWFGFVGAKGFPLDIRDTIKAELEIALTDGETVERARTAGVDLIFSGPEPLADHIEQDLQRYSELLQSIDLSSLR</sequence>
<evidence type="ECO:0000313" key="3">
    <source>
        <dbReference type="EMBL" id="SDH18123.1"/>
    </source>
</evidence>
<dbReference type="InterPro" id="IPR042100">
    <property type="entry name" value="Bug_dom1"/>
</dbReference>